<name>R7TGW9_CAPTE</name>
<dbReference type="EMBL" id="AMQN01013059">
    <property type="status" value="NOT_ANNOTATED_CDS"/>
    <property type="molecule type" value="Genomic_DNA"/>
</dbReference>
<feature type="compositionally biased region" description="Basic and acidic residues" evidence="1">
    <location>
        <begin position="177"/>
        <end position="186"/>
    </location>
</feature>
<dbReference type="Proteomes" id="UP000014760">
    <property type="component" value="Unassembled WGS sequence"/>
</dbReference>
<feature type="region of interest" description="Disordered" evidence="1">
    <location>
        <begin position="205"/>
        <end position="267"/>
    </location>
</feature>
<feature type="compositionally biased region" description="Basic and acidic residues" evidence="1">
    <location>
        <begin position="290"/>
        <end position="304"/>
    </location>
</feature>
<proteinExistence type="predicted"/>
<keyword evidence="4" id="KW-1185">Reference proteome</keyword>
<accession>R7TGW9</accession>
<feature type="compositionally biased region" description="Acidic residues" evidence="1">
    <location>
        <begin position="667"/>
        <end position="677"/>
    </location>
</feature>
<feature type="region of interest" description="Disordered" evidence="1">
    <location>
        <begin position="701"/>
        <end position="728"/>
    </location>
</feature>
<dbReference type="HOGENOM" id="CLU_360255_0_0_1"/>
<feature type="compositionally biased region" description="Basic and acidic residues" evidence="1">
    <location>
        <begin position="549"/>
        <end position="571"/>
    </location>
</feature>
<dbReference type="EMBL" id="KB309929">
    <property type="protein sequence ID" value="ELT92954.1"/>
    <property type="molecule type" value="Genomic_DNA"/>
</dbReference>
<feature type="compositionally biased region" description="Polar residues" evidence="1">
    <location>
        <begin position="162"/>
        <end position="171"/>
    </location>
</feature>
<dbReference type="OrthoDB" id="10685845at2759"/>
<feature type="region of interest" description="Disordered" evidence="1">
    <location>
        <begin position="283"/>
        <end position="359"/>
    </location>
</feature>
<feature type="compositionally biased region" description="Basic and acidic residues" evidence="1">
    <location>
        <begin position="209"/>
        <end position="267"/>
    </location>
</feature>
<sequence length="777" mass="88608">MHILHIFVFVTYDDSQPKVAPTKPTQDRKPSGNLPNEDVPKDATFSELHYMGKHVPSQSFKLLQAVVGMDDPKCIAAESRRRRRDRLSRECIFDSTKQQQHFMDPRRREILEQLAAEAPQGGQPANEAEPADPRQADANAGFDEKAYLSGQIPLISGEPRKQSSFVTTVQMKNEDDENKKEQEEAKRNFDEQAFLQGKLNLYGDPVFKTSKDMEPKEKVEEKAPWVRDEDEINRDLDEERFLRRSKKDSQDEHVPWKKGDDEIEKKSFDEEAFLRARRRAEEVAAAQEIPWKKPEEEDTQKSFDESAFLGRKQQEEQNGAVDEAESPKTEEKPFDENAFLRRTPSHALDQQDEEDQKEKEKLFNERAYLAGRIPLVQGGDVDPAAIIMPEEKPKPEKEEVLPTAVENYDESEYLSGKISILGGSTERPQIQPRCVQNDPYDKSKMQRRYSVDVIQGESPSWITSKRGSLRRLSTTDCGCRRASDLHDFYIECIALRVKATFADLKRMEESGGVNGEEKVPWVKSEEQKKAEEFDEEAFLKGRIPLLRDSVDKDLPPRQADEGRPPLPDKKDPRRYRKRAPWEKDDPEIDSGACSDADFSEDTFLARGSNGVANRSRSASREVETLMNGDEPPKRTFVVLRRSQSRDGITSTSISRSSTPFSQSGAESADESAAESDGEAIKNLYYVGKKIPSKTFSRLQMLTNRRSSDPRKPPSADPIERLKEKAKEGDTFNVDSAMEKLDIEKHEPDKYLEILKESLQQQSDMSVTVEAESEITDF</sequence>
<evidence type="ECO:0000256" key="1">
    <source>
        <dbReference type="SAM" id="MobiDB-lite"/>
    </source>
</evidence>
<organism evidence="2">
    <name type="scientific">Capitella teleta</name>
    <name type="common">Polychaete worm</name>
    <dbReference type="NCBI Taxonomy" id="283909"/>
    <lineage>
        <taxon>Eukaryota</taxon>
        <taxon>Metazoa</taxon>
        <taxon>Spiralia</taxon>
        <taxon>Lophotrochozoa</taxon>
        <taxon>Annelida</taxon>
        <taxon>Polychaeta</taxon>
        <taxon>Sedentaria</taxon>
        <taxon>Scolecida</taxon>
        <taxon>Capitellidae</taxon>
        <taxon>Capitella</taxon>
    </lineage>
</organism>
<feature type="region of interest" description="Disordered" evidence="1">
    <location>
        <begin position="152"/>
        <end position="186"/>
    </location>
</feature>
<dbReference type="AlphaFoldDB" id="R7TGW9"/>
<reference evidence="4" key="1">
    <citation type="submission" date="2012-12" db="EMBL/GenBank/DDBJ databases">
        <authorList>
            <person name="Hellsten U."/>
            <person name="Grimwood J."/>
            <person name="Chapman J.A."/>
            <person name="Shapiro H."/>
            <person name="Aerts A."/>
            <person name="Otillar R.P."/>
            <person name="Terry A.Y."/>
            <person name="Boore J.L."/>
            <person name="Simakov O."/>
            <person name="Marletaz F."/>
            <person name="Cho S.-J."/>
            <person name="Edsinger-Gonzales E."/>
            <person name="Havlak P."/>
            <person name="Kuo D.-H."/>
            <person name="Larsson T."/>
            <person name="Lv J."/>
            <person name="Arendt D."/>
            <person name="Savage R."/>
            <person name="Osoegawa K."/>
            <person name="de Jong P."/>
            <person name="Lindberg D.R."/>
            <person name="Seaver E.C."/>
            <person name="Weisblat D.A."/>
            <person name="Putnam N.H."/>
            <person name="Grigoriev I.V."/>
            <person name="Rokhsar D.S."/>
        </authorList>
    </citation>
    <scope>NUCLEOTIDE SEQUENCE</scope>
    <source>
        <strain evidence="4">I ESC-2004</strain>
    </source>
</reference>
<protein>
    <submittedName>
        <fullName evidence="2 3">Uncharacterized protein</fullName>
    </submittedName>
</protein>
<feature type="region of interest" description="Disordered" evidence="1">
    <location>
        <begin position="16"/>
        <end position="40"/>
    </location>
</feature>
<dbReference type="EMBL" id="AMQN01013058">
    <property type="status" value="NOT_ANNOTATED_CDS"/>
    <property type="molecule type" value="Genomic_DNA"/>
</dbReference>
<evidence type="ECO:0000313" key="3">
    <source>
        <dbReference type="EnsemblMetazoa" id="CapteP224947"/>
    </source>
</evidence>
<reference evidence="3" key="3">
    <citation type="submission" date="2015-06" db="UniProtKB">
        <authorList>
            <consortium name="EnsemblMetazoa"/>
        </authorList>
    </citation>
    <scope>IDENTIFICATION</scope>
</reference>
<feature type="region of interest" description="Disordered" evidence="1">
    <location>
        <begin position="549"/>
        <end position="677"/>
    </location>
</feature>
<evidence type="ECO:0000313" key="4">
    <source>
        <dbReference type="Proteomes" id="UP000014760"/>
    </source>
</evidence>
<dbReference type="OMA" id="NLAWEIT"/>
<feature type="compositionally biased region" description="Basic and acidic residues" evidence="1">
    <location>
        <begin position="705"/>
        <end position="728"/>
    </location>
</feature>
<gene>
    <name evidence="2" type="ORF">CAPTEDRAFT_224947</name>
</gene>
<reference evidence="2 4" key="2">
    <citation type="journal article" date="2013" name="Nature">
        <title>Insights into bilaterian evolution from three spiralian genomes.</title>
        <authorList>
            <person name="Simakov O."/>
            <person name="Marletaz F."/>
            <person name="Cho S.J."/>
            <person name="Edsinger-Gonzales E."/>
            <person name="Havlak P."/>
            <person name="Hellsten U."/>
            <person name="Kuo D.H."/>
            <person name="Larsson T."/>
            <person name="Lv J."/>
            <person name="Arendt D."/>
            <person name="Savage R."/>
            <person name="Osoegawa K."/>
            <person name="de Jong P."/>
            <person name="Grimwood J."/>
            <person name="Chapman J.A."/>
            <person name="Shapiro H."/>
            <person name="Aerts A."/>
            <person name="Otillar R.P."/>
            <person name="Terry A.Y."/>
            <person name="Boore J.L."/>
            <person name="Grigoriev I.V."/>
            <person name="Lindberg D.R."/>
            <person name="Seaver E.C."/>
            <person name="Weisblat D.A."/>
            <person name="Putnam N.H."/>
            <person name="Rokhsar D.S."/>
        </authorList>
    </citation>
    <scope>NUCLEOTIDE SEQUENCE</scope>
    <source>
        <strain evidence="2 4">I ESC-2004</strain>
    </source>
</reference>
<feature type="compositionally biased region" description="Basic and acidic residues" evidence="1">
    <location>
        <begin position="325"/>
        <end position="339"/>
    </location>
</feature>
<feature type="region of interest" description="Disordered" evidence="1">
    <location>
        <begin position="117"/>
        <end position="137"/>
    </location>
</feature>
<evidence type="ECO:0000313" key="2">
    <source>
        <dbReference type="EMBL" id="ELT92954.1"/>
    </source>
</evidence>
<feature type="compositionally biased region" description="Low complexity" evidence="1">
    <location>
        <begin position="649"/>
        <end position="666"/>
    </location>
</feature>
<dbReference type="EnsemblMetazoa" id="CapteT224947">
    <property type="protein sequence ID" value="CapteP224947"/>
    <property type="gene ID" value="CapteG224947"/>
</dbReference>